<proteinExistence type="predicted"/>
<accession>A0A9P0E1B5</accession>
<evidence type="ECO:0000256" key="1">
    <source>
        <dbReference type="SAM" id="Coils"/>
    </source>
</evidence>
<keyword evidence="3" id="KW-1185">Reference proteome</keyword>
<sequence>MGDLVPLRRQIRLARRKPIQSETVQAPLELKINRDVEETTTLQSLDVPPRRLIRLAKRRPIQSETVQAPLELKINRDVGETTTLQSLDDVIKINTVKKNLQSIKVHSIKKKRAQEIYYKKNATSGVSPMLRDGQKRPIKQRIGKLPCTDVDTSTPKIHFNKNFTLRNTIRKRRIPNNYAQMRLNRIREKQRLQSTIQHDLTVNGQKSVIRLKRRIPNFKIKIKNDRVLNSNIKRFKLELNEEIQQQLQDLKKSYRGEKITTVHIIPETTGIQIDTRFSNLS</sequence>
<dbReference type="OrthoDB" id="6761979at2759"/>
<organism evidence="2 3">
    <name type="scientific">Diabrotica balteata</name>
    <name type="common">Banded cucumber beetle</name>
    <dbReference type="NCBI Taxonomy" id="107213"/>
    <lineage>
        <taxon>Eukaryota</taxon>
        <taxon>Metazoa</taxon>
        <taxon>Ecdysozoa</taxon>
        <taxon>Arthropoda</taxon>
        <taxon>Hexapoda</taxon>
        <taxon>Insecta</taxon>
        <taxon>Pterygota</taxon>
        <taxon>Neoptera</taxon>
        <taxon>Endopterygota</taxon>
        <taxon>Coleoptera</taxon>
        <taxon>Polyphaga</taxon>
        <taxon>Cucujiformia</taxon>
        <taxon>Chrysomeloidea</taxon>
        <taxon>Chrysomelidae</taxon>
        <taxon>Galerucinae</taxon>
        <taxon>Diabroticina</taxon>
        <taxon>Diabroticites</taxon>
        <taxon>Diabrotica</taxon>
    </lineage>
</organism>
<feature type="coiled-coil region" evidence="1">
    <location>
        <begin position="233"/>
        <end position="260"/>
    </location>
</feature>
<evidence type="ECO:0000313" key="3">
    <source>
        <dbReference type="Proteomes" id="UP001153709"/>
    </source>
</evidence>
<gene>
    <name evidence="2" type="ORF">DIABBA_LOCUS1262</name>
</gene>
<keyword evidence="1" id="KW-0175">Coiled coil</keyword>
<dbReference type="Proteomes" id="UP001153709">
    <property type="component" value="Chromosome 1"/>
</dbReference>
<reference evidence="2" key="1">
    <citation type="submission" date="2022-01" db="EMBL/GenBank/DDBJ databases">
        <authorList>
            <person name="King R."/>
        </authorList>
    </citation>
    <scope>NUCLEOTIDE SEQUENCE</scope>
</reference>
<name>A0A9P0E1B5_DIABA</name>
<dbReference type="AlphaFoldDB" id="A0A9P0E1B5"/>
<protein>
    <submittedName>
        <fullName evidence="2">Uncharacterized protein</fullName>
    </submittedName>
</protein>
<dbReference type="EMBL" id="OU898276">
    <property type="protein sequence ID" value="CAH1236613.1"/>
    <property type="molecule type" value="Genomic_DNA"/>
</dbReference>
<evidence type="ECO:0000313" key="2">
    <source>
        <dbReference type="EMBL" id="CAH1236613.1"/>
    </source>
</evidence>